<dbReference type="Proteomes" id="UP000053864">
    <property type="component" value="Unassembled WGS sequence"/>
</dbReference>
<name>W2H5P8_PHYNI</name>
<evidence type="ECO:0000313" key="1">
    <source>
        <dbReference type="EMBL" id="ETK89910.1"/>
    </source>
</evidence>
<reference evidence="4" key="4">
    <citation type="submission" date="2013-11" db="EMBL/GenBank/DDBJ databases">
        <title>The Genome Sequence of Phytophthora parasitica IAC_01/95.</title>
        <authorList>
            <consortium name="The Broad Institute Genomics Platform"/>
            <person name="Russ C."/>
            <person name="Tyler B."/>
            <person name="Panabieres F."/>
            <person name="Shan W."/>
            <person name="Tripathy S."/>
            <person name="Grunwald N."/>
            <person name="Machado M."/>
            <person name="Johnson C.S."/>
            <person name="Arredondo F."/>
            <person name="Hong C."/>
            <person name="Coffey M."/>
            <person name="Young S.K."/>
            <person name="Zeng Q."/>
            <person name="Gargeya S."/>
            <person name="Fitzgerald M."/>
            <person name="Abouelleil A."/>
            <person name="Alvarado L."/>
            <person name="Chapman S.B."/>
            <person name="Gainer-Dewar J."/>
            <person name="Goldberg J."/>
            <person name="Griggs A."/>
            <person name="Gujja S."/>
            <person name="Hansen M."/>
            <person name="Howarth C."/>
            <person name="Imamovic A."/>
            <person name="Ireland A."/>
            <person name="Larimer J."/>
            <person name="McCowan C."/>
            <person name="Murphy C."/>
            <person name="Pearson M."/>
            <person name="Poon T.W."/>
            <person name="Priest M."/>
            <person name="Roberts A."/>
            <person name="Saif S."/>
            <person name="Shea T."/>
            <person name="Sykes S."/>
            <person name="Wortman J."/>
            <person name="Nusbaum C."/>
            <person name="Birren B."/>
        </authorList>
    </citation>
    <scope>NUCLEOTIDE SEQUENCE [LARGE SCALE GENOMIC DNA]</scope>
    <source>
        <strain evidence="4">IAC_01/95</strain>
    </source>
</reference>
<sequence>MSTLLSLYYANIFVVIYQPHCRYYRCTVLALLR</sequence>
<dbReference type="EMBL" id="KI672185">
    <property type="protein sequence ID" value="ETL43309.1"/>
    <property type="molecule type" value="Genomic_DNA"/>
</dbReference>
<evidence type="ECO:0000313" key="2">
    <source>
        <dbReference type="EMBL" id="ETL43309.1"/>
    </source>
</evidence>
<evidence type="ECO:0000313" key="5">
    <source>
        <dbReference type="Proteomes" id="UP000053864"/>
    </source>
</evidence>
<reference evidence="2 5" key="3">
    <citation type="submission" date="2013-11" db="EMBL/GenBank/DDBJ databases">
        <title>The Genome Sequence of Phytophthora parasitica CJ05E6.</title>
        <authorList>
            <consortium name="The Broad Institute Genomics Platform"/>
            <person name="Russ C."/>
            <person name="Tyler B."/>
            <person name="Panabieres F."/>
            <person name="Shan W."/>
            <person name="Tripathy S."/>
            <person name="Grunwald N."/>
            <person name="Machado M."/>
            <person name="Johnson C.S."/>
            <person name="Arredondo F."/>
            <person name="Hong C."/>
            <person name="Coffey M."/>
            <person name="Young S.K."/>
            <person name="Zeng Q."/>
            <person name="Gargeya S."/>
            <person name="Fitzgerald M."/>
            <person name="Abouelleil A."/>
            <person name="Alvarado L."/>
            <person name="Chapman S.B."/>
            <person name="Gainer-Dewar J."/>
            <person name="Goldberg J."/>
            <person name="Griggs A."/>
            <person name="Gujja S."/>
            <person name="Hansen M."/>
            <person name="Howarth C."/>
            <person name="Imamovic A."/>
            <person name="Ireland A."/>
            <person name="Larimer J."/>
            <person name="McCowan C."/>
            <person name="Murphy C."/>
            <person name="Pearson M."/>
            <person name="Poon T.W."/>
            <person name="Priest M."/>
            <person name="Roberts A."/>
            <person name="Saif S."/>
            <person name="Shea T."/>
            <person name="Sykes S."/>
            <person name="Wortman J."/>
            <person name="Nusbaum C."/>
            <person name="Birren B."/>
        </authorList>
    </citation>
    <scope>NUCLEOTIDE SEQUENCE [LARGE SCALE GENOMIC DNA]</scope>
    <source>
        <strain evidence="2 5">CJ05E6</strain>
    </source>
</reference>
<dbReference type="Proteomes" id="UP000053236">
    <property type="component" value="Unassembled WGS sequence"/>
</dbReference>
<evidence type="ECO:0000313" key="4">
    <source>
        <dbReference type="EMBL" id="ETM49650.1"/>
    </source>
</evidence>
<dbReference type="EMBL" id="KI678895">
    <property type="protein sequence ID" value="ETL96490.1"/>
    <property type="molecule type" value="Genomic_DNA"/>
</dbReference>
<protein>
    <submittedName>
        <fullName evidence="1">Uncharacterized protein</fullName>
    </submittedName>
</protein>
<dbReference type="EMBL" id="KI685622">
    <property type="protein sequence ID" value="ETK89910.1"/>
    <property type="molecule type" value="Genomic_DNA"/>
</dbReference>
<organism evidence="1">
    <name type="scientific">Phytophthora nicotianae</name>
    <name type="common">Potato buckeye rot agent</name>
    <name type="synonym">Phytophthora parasitica</name>
    <dbReference type="NCBI Taxonomy" id="4792"/>
    <lineage>
        <taxon>Eukaryota</taxon>
        <taxon>Sar</taxon>
        <taxon>Stramenopiles</taxon>
        <taxon>Oomycota</taxon>
        <taxon>Peronosporomycetes</taxon>
        <taxon>Peronosporales</taxon>
        <taxon>Peronosporaceae</taxon>
        <taxon>Phytophthora</taxon>
    </lineage>
</organism>
<dbReference type="EMBL" id="KI692151">
    <property type="protein sequence ID" value="ETM49650.1"/>
    <property type="molecule type" value="Genomic_DNA"/>
</dbReference>
<reference evidence="1" key="2">
    <citation type="submission" date="2013-11" db="EMBL/GenBank/DDBJ databases">
        <title>The Genome Sequence of Phytophthora parasitica CJ02B3.</title>
        <authorList>
            <consortium name="The Broad Institute Genomics Platform"/>
            <person name="Russ C."/>
            <person name="Tyler B."/>
            <person name="Panabieres F."/>
            <person name="Shan W."/>
            <person name="Tripathy S."/>
            <person name="Grunwald N."/>
            <person name="Machado M."/>
            <person name="Johnson C.S."/>
            <person name="Arredondo F."/>
            <person name="Hong C."/>
            <person name="Coffey M."/>
            <person name="Young S.K."/>
            <person name="Zeng Q."/>
            <person name="Gargeya S."/>
            <person name="Fitzgerald M."/>
            <person name="Abouelleil A."/>
            <person name="Alvarado L."/>
            <person name="Chapman S.B."/>
            <person name="Gainer-Dewar J."/>
            <person name="Goldberg J."/>
            <person name="Griggs A."/>
            <person name="Gujja S."/>
            <person name="Hansen M."/>
            <person name="Howarth C."/>
            <person name="Imamovic A."/>
            <person name="Ireland A."/>
            <person name="Larimer J."/>
            <person name="McCowan C."/>
            <person name="Murphy C."/>
            <person name="Pearson M."/>
            <person name="Poon T.W."/>
            <person name="Priest M."/>
            <person name="Roberts A."/>
            <person name="Saif S."/>
            <person name="Shea T."/>
            <person name="Sykes S."/>
            <person name="Wortman J."/>
            <person name="Nusbaum C."/>
            <person name="Birren B."/>
        </authorList>
    </citation>
    <scope>NUCLEOTIDE SEQUENCE [LARGE SCALE GENOMIC DNA]</scope>
    <source>
        <strain evidence="1">CJ02B3</strain>
    </source>
</reference>
<accession>W2H5P8</accession>
<dbReference type="AlphaFoldDB" id="W2H5P8"/>
<reference evidence="3" key="1">
    <citation type="submission" date="2013-11" db="EMBL/GenBank/DDBJ databases">
        <title>The Genome Sequence of Phytophthora parasitica CHvinca01.</title>
        <authorList>
            <consortium name="The Broad Institute Genomics Platform"/>
            <person name="Russ C."/>
            <person name="Tyler B."/>
            <person name="Panabieres F."/>
            <person name="Shan W."/>
            <person name="Tripathy S."/>
            <person name="Grunwald N."/>
            <person name="Machado M."/>
            <person name="Johnson C.S."/>
            <person name="Arredondo F."/>
            <person name="Hong C."/>
            <person name="Coffey M."/>
            <person name="Young S.K."/>
            <person name="Zeng Q."/>
            <person name="Gargeya S."/>
            <person name="Fitzgerald M."/>
            <person name="Abouelleil A."/>
            <person name="Alvarado L."/>
            <person name="Chapman S.B."/>
            <person name="Gainer-Dewar J."/>
            <person name="Goldberg J."/>
            <person name="Griggs A."/>
            <person name="Gujja S."/>
            <person name="Hansen M."/>
            <person name="Howarth C."/>
            <person name="Imamovic A."/>
            <person name="Ireland A."/>
            <person name="Larimer J."/>
            <person name="McCowan C."/>
            <person name="Murphy C."/>
            <person name="Pearson M."/>
            <person name="Poon T.W."/>
            <person name="Priest M."/>
            <person name="Roberts A."/>
            <person name="Saif S."/>
            <person name="Shea T."/>
            <person name="Sykes S."/>
            <person name="Wortman J."/>
            <person name="Nusbaum C."/>
            <person name="Birren B."/>
        </authorList>
    </citation>
    <scope>NUCLEOTIDE SEQUENCE [LARGE SCALE GENOMIC DNA]</scope>
    <source>
        <strain evidence="3">CHvinca01</strain>
    </source>
</reference>
<gene>
    <name evidence="4" type="ORF">L914_06149</name>
    <name evidence="1" type="ORF">L915_06214</name>
    <name evidence="2" type="ORF">L916_06151</name>
    <name evidence="3" type="ORF">L917_06029</name>
</gene>
<dbReference type="Proteomes" id="UP000054532">
    <property type="component" value="Unassembled WGS sequence"/>
</dbReference>
<evidence type="ECO:0000313" key="3">
    <source>
        <dbReference type="EMBL" id="ETL96490.1"/>
    </source>
</evidence>
<proteinExistence type="predicted"/>
<dbReference type="Proteomes" id="UP000054423">
    <property type="component" value="Unassembled WGS sequence"/>
</dbReference>